<dbReference type="InterPro" id="IPR001486">
    <property type="entry name" value="Hemoglobin_trunc"/>
</dbReference>
<dbReference type="HOGENOM" id="CLU_103526_2_1_5"/>
<dbReference type="CDD" id="cd00454">
    <property type="entry name" value="TrHb1_N"/>
    <property type="match status" value="1"/>
</dbReference>
<evidence type="ECO:0008006" key="8">
    <source>
        <dbReference type="Google" id="ProtNLM"/>
    </source>
</evidence>
<dbReference type="RefSeq" id="WP_043949136.1">
    <property type="nucleotide sequence ID" value="NZ_HG966617.1"/>
</dbReference>
<keyword evidence="7" id="KW-1185">Reference proteome</keyword>
<protein>
    <recommendedName>
        <fullName evidence="8">Group 1 truncated hemoglobin</fullName>
    </recommendedName>
</protein>
<sequence length="146" mass="16542">MQAQRATSEVPLIDVIGGRDVVLRVHRVFYGKVYAHPWLKGFFANSDRQHQENQLTDFFVGILGGPLTYSGRLPNKAHPHLFITDEVFDIRHGLLAEALAEVRIDPDIAAIWLERDELFRKVIVKKSVSECHGRYKTEAVIAPAKP</sequence>
<evidence type="ECO:0000313" key="7">
    <source>
        <dbReference type="Proteomes" id="UP000032160"/>
    </source>
</evidence>
<proteinExistence type="predicted"/>
<dbReference type="Pfam" id="PF01152">
    <property type="entry name" value="Bac_globin"/>
    <property type="match status" value="1"/>
</dbReference>
<evidence type="ECO:0000256" key="4">
    <source>
        <dbReference type="ARBA" id="ARBA00023004"/>
    </source>
</evidence>
<evidence type="ECO:0000256" key="2">
    <source>
        <dbReference type="ARBA" id="ARBA00022617"/>
    </source>
</evidence>
<evidence type="ECO:0000313" key="6">
    <source>
        <dbReference type="EMBL" id="CDO61309.1"/>
    </source>
</evidence>
<evidence type="ECO:0000256" key="1">
    <source>
        <dbReference type="ARBA" id="ARBA00022448"/>
    </source>
</evidence>
<dbReference type="Proteomes" id="UP000032160">
    <property type="component" value="Chromosome I"/>
</dbReference>
<keyword evidence="3 5" id="KW-0479">Metal-binding</keyword>
<dbReference type="EMBL" id="HG966617">
    <property type="protein sequence ID" value="CDO61309.1"/>
    <property type="molecule type" value="Genomic_DNA"/>
</dbReference>
<gene>
    <name evidence="6" type="ORF">BN1012_Phect3097</name>
</gene>
<keyword evidence="4 5" id="KW-0408">Iron</keyword>
<evidence type="ECO:0000256" key="3">
    <source>
        <dbReference type="ARBA" id="ARBA00022723"/>
    </source>
</evidence>
<dbReference type="Gene3D" id="1.10.490.10">
    <property type="entry name" value="Globins"/>
    <property type="match status" value="1"/>
</dbReference>
<organism evidence="6 7">
    <name type="scientific">Candidatus Phaeomarinibacter ectocarpi</name>
    <dbReference type="NCBI Taxonomy" id="1458461"/>
    <lineage>
        <taxon>Bacteria</taxon>
        <taxon>Pseudomonadati</taxon>
        <taxon>Pseudomonadota</taxon>
        <taxon>Alphaproteobacteria</taxon>
        <taxon>Hyphomicrobiales</taxon>
        <taxon>Parvibaculaceae</taxon>
        <taxon>Candidatus Phaeomarinibacter</taxon>
    </lineage>
</organism>
<dbReference type="GO" id="GO:0019825">
    <property type="term" value="F:oxygen binding"/>
    <property type="evidence" value="ECO:0007669"/>
    <property type="project" value="InterPro"/>
</dbReference>
<dbReference type="OrthoDB" id="9790913at2"/>
<dbReference type="AlphaFoldDB" id="X5MHN7"/>
<reference evidence="6 7" key="1">
    <citation type="journal article" date="2014" name="Front. Genet.">
        <title>Genome and metabolic network of "Candidatus Phaeomarinobacter ectocarpi" Ec32, a new candidate genus of Alphaproteobacteria frequently associated with brown algae.</title>
        <authorList>
            <person name="Dittami S.M."/>
            <person name="Barbeyron T."/>
            <person name="Boyen C."/>
            <person name="Cambefort J."/>
            <person name="Collet G."/>
            <person name="Delage L."/>
            <person name="Gobet A."/>
            <person name="Groisillier A."/>
            <person name="Leblanc C."/>
            <person name="Michel G."/>
            <person name="Scornet D."/>
            <person name="Siegel A."/>
            <person name="Tapia J.E."/>
            <person name="Tonon T."/>
        </authorList>
    </citation>
    <scope>NUCLEOTIDE SEQUENCE [LARGE SCALE GENOMIC DNA]</scope>
    <source>
        <strain evidence="6 7">Ec32</strain>
    </source>
</reference>
<name>X5MHN7_9HYPH</name>
<keyword evidence="1" id="KW-0813">Transport</keyword>
<dbReference type="KEGG" id="pect:BN1012_Phect3097"/>
<feature type="binding site" description="distal binding residue" evidence="5">
    <location>
        <position position="78"/>
    </location>
    <ligand>
        <name>heme</name>
        <dbReference type="ChEBI" id="CHEBI:30413"/>
    </ligand>
    <ligandPart>
        <name>Fe</name>
        <dbReference type="ChEBI" id="CHEBI:18248"/>
    </ligandPart>
</feature>
<keyword evidence="2 5" id="KW-0349">Heme</keyword>
<accession>X5MHN7</accession>
<dbReference type="GO" id="GO:0020037">
    <property type="term" value="F:heme binding"/>
    <property type="evidence" value="ECO:0007669"/>
    <property type="project" value="InterPro"/>
</dbReference>
<dbReference type="SUPFAM" id="SSF46458">
    <property type="entry name" value="Globin-like"/>
    <property type="match status" value="1"/>
</dbReference>
<dbReference type="InterPro" id="IPR009050">
    <property type="entry name" value="Globin-like_sf"/>
</dbReference>
<dbReference type="STRING" id="1458461.BN1012_Phect3097"/>
<dbReference type="InterPro" id="IPR012292">
    <property type="entry name" value="Globin/Proto"/>
</dbReference>
<dbReference type="GO" id="GO:0046872">
    <property type="term" value="F:metal ion binding"/>
    <property type="evidence" value="ECO:0007669"/>
    <property type="project" value="UniProtKB-KW"/>
</dbReference>
<evidence type="ECO:0000256" key="5">
    <source>
        <dbReference type="PIRSR" id="PIRSR601486-1"/>
    </source>
</evidence>